<accession>A0A0D3EFV2</accession>
<feature type="compositionally biased region" description="Basic and acidic residues" evidence="4">
    <location>
        <begin position="428"/>
        <end position="444"/>
    </location>
</feature>
<dbReference type="InterPro" id="IPR004140">
    <property type="entry name" value="Exo70"/>
</dbReference>
<dbReference type="HOGENOM" id="CLU_010236_2_1_1"/>
<dbReference type="OrthoDB" id="1922221at2759"/>
<evidence type="ECO:0000256" key="4">
    <source>
        <dbReference type="SAM" id="MobiDB-lite"/>
    </source>
</evidence>
<feature type="region of interest" description="Disordered" evidence="4">
    <location>
        <begin position="428"/>
        <end position="450"/>
    </location>
</feature>
<protein>
    <recommendedName>
        <fullName evidence="3">Exocyst subunit Exo70 family protein</fullName>
    </recommendedName>
</protein>
<reference evidence="6 7" key="1">
    <citation type="journal article" date="2014" name="Genome Biol.">
        <title>Transcriptome and methylome profiling reveals relics of genome dominance in the mesopolyploid Brassica oleracea.</title>
        <authorList>
            <person name="Parkin I.A."/>
            <person name="Koh C."/>
            <person name="Tang H."/>
            <person name="Robinson S.J."/>
            <person name="Kagale S."/>
            <person name="Clarke W.E."/>
            <person name="Town C.D."/>
            <person name="Nixon J."/>
            <person name="Krishnakumar V."/>
            <person name="Bidwell S.L."/>
            <person name="Denoeud F."/>
            <person name="Belcram H."/>
            <person name="Links M.G."/>
            <person name="Just J."/>
            <person name="Clarke C."/>
            <person name="Bender T."/>
            <person name="Huebert T."/>
            <person name="Mason A.S."/>
            <person name="Pires J.C."/>
            <person name="Barker G."/>
            <person name="Moore J."/>
            <person name="Walley P.G."/>
            <person name="Manoli S."/>
            <person name="Batley J."/>
            <person name="Edwards D."/>
            <person name="Nelson M.N."/>
            <person name="Wang X."/>
            <person name="Paterson A.H."/>
            <person name="King G."/>
            <person name="Bancroft I."/>
            <person name="Chalhoub B."/>
            <person name="Sharpe A.G."/>
        </authorList>
    </citation>
    <scope>NUCLEOTIDE SEQUENCE</scope>
    <source>
        <strain evidence="6 7">cv. TO1000</strain>
    </source>
</reference>
<evidence type="ECO:0000313" key="7">
    <source>
        <dbReference type="Proteomes" id="UP000032141"/>
    </source>
</evidence>
<dbReference type="Pfam" id="PF20669">
    <property type="entry name" value="Exo70_N"/>
    <property type="match status" value="1"/>
</dbReference>
<keyword evidence="3" id="KW-0653">Protein transport</keyword>
<dbReference type="PANTHER" id="PTHR12542:SF127">
    <property type="entry name" value="EXOCYST COMPLEX COMPONENT EXO70C1"/>
    <property type="match status" value="1"/>
</dbReference>
<dbReference type="GO" id="GO:0005546">
    <property type="term" value="F:phosphatidylinositol-4,5-bisphosphate binding"/>
    <property type="evidence" value="ECO:0007669"/>
    <property type="project" value="InterPro"/>
</dbReference>
<evidence type="ECO:0000313" key="6">
    <source>
        <dbReference type="EnsemblPlants" id="Bo9g168990.1"/>
    </source>
</evidence>
<feature type="domain" description="Exocyst complex subunit Exo70 C-terminal" evidence="5">
    <location>
        <begin position="270"/>
        <end position="633"/>
    </location>
</feature>
<comment type="function">
    <text evidence="3">Component of the exocyst complex.</text>
</comment>
<dbReference type="InterPro" id="IPR046364">
    <property type="entry name" value="Exo70_C"/>
</dbReference>
<dbReference type="OMA" id="SSDVRHY"/>
<dbReference type="KEGG" id="boe:106316899"/>
<dbReference type="PANTHER" id="PTHR12542">
    <property type="entry name" value="EXOCYST COMPLEX PROTEIN EXO70"/>
    <property type="match status" value="1"/>
</dbReference>
<evidence type="ECO:0000256" key="1">
    <source>
        <dbReference type="ARBA" id="ARBA00006756"/>
    </source>
</evidence>
<keyword evidence="2 3" id="KW-0813">Transport</keyword>
<feature type="compositionally biased region" description="Basic and acidic residues" evidence="4">
    <location>
        <begin position="165"/>
        <end position="203"/>
    </location>
</feature>
<dbReference type="Gene3D" id="1.20.1280.170">
    <property type="entry name" value="Exocyst complex component Exo70"/>
    <property type="match status" value="1"/>
</dbReference>
<name>A0A0D3EFV2_BRAOL</name>
<feature type="compositionally biased region" description="Low complexity" evidence="4">
    <location>
        <begin position="41"/>
        <end position="52"/>
    </location>
</feature>
<sequence>MEKPGDHATESSETIPHKSDDLENTNHPDESEHQSHNNDQTETATTPESESSQLSLPQVMEAVDDFIQSLSSSTDPLQEIPPAVEPFPETVDSLVSKMESSGLGRDESEDSAFIDAVNRISISVIRLRELNLDSTPVSSWLNRASSVQHRAVSLLDEEFRHLLDRSRENKKKNGDGYNHDHSSNSTHEPDQTGLHENEPKETFPPESIATLKKIAGAMISAGYETECCMSYETSRRHAFKEELSEIGFDGINVEDVQRIPWESLQGEIASWISIVRRCSSVFFPGEISLCSTVFPEQDHAPIRKRLFTGLISAVTIRFLDFSGAVVLTKRSSEKFFKFLDMYETLRELIPAVEESDSDLIQEIKLSQTRLGEAAVTIFGELENSIKTDIGRTPVPSGAVHPLTRYTMNYLKYACEYKDTLDQVFQHYEKAETDETEPEPERNQREDDEEYKTSAFARQMIRVMELLDANLEVKSGLYRDPSLRSIFLMNNGRYILQKIKGSTEIRDLMGQAWTRKRSTELRQYHKSYQRETWGKVLQCMNQEGLQVNGKISKTALKERFKIFNNMFDEIHKTQSTWIVSDEQMQSELRVSIAALVIPAYRSFFGRYKQHIDSGRHTDKYVKYQPEDIESVIDDLFDGNPASMGRKRT</sequence>
<dbReference type="Pfam" id="PF03081">
    <property type="entry name" value="Exo70_C"/>
    <property type="match status" value="1"/>
</dbReference>
<feature type="region of interest" description="Disordered" evidence="4">
    <location>
        <begin position="1"/>
        <end position="87"/>
    </location>
</feature>
<dbReference type="STRING" id="109376.A0A0D3EFV2"/>
<feature type="compositionally biased region" description="Basic and acidic residues" evidence="4">
    <location>
        <begin position="1"/>
        <end position="36"/>
    </location>
</feature>
<dbReference type="EnsemblPlants" id="Bo9g168990.1">
    <property type="protein sequence ID" value="Bo9g168990.1"/>
    <property type="gene ID" value="Bo9g168990"/>
</dbReference>
<evidence type="ECO:0000259" key="5">
    <source>
        <dbReference type="Pfam" id="PF03081"/>
    </source>
</evidence>
<dbReference type="Proteomes" id="UP000032141">
    <property type="component" value="Chromosome C9"/>
</dbReference>
<dbReference type="SUPFAM" id="SSF74788">
    <property type="entry name" value="Cullin repeat-like"/>
    <property type="match status" value="1"/>
</dbReference>
<keyword evidence="3" id="KW-0268">Exocytosis</keyword>
<dbReference type="Gramene" id="Bo9g168990.1">
    <property type="protein sequence ID" value="Bo9g168990.1"/>
    <property type="gene ID" value="Bo9g168990"/>
</dbReference>
<dbReference type="AlphaFoldDB" id="A0A0D3EFV2"/>
<feature type="region of interest" description="Disordered" evidence="4">
    <location>
        <begin position="165"/>
        <end position="205"/>
    </location>
</feature>
<dbReference type="GO" id="GO:0000145">
    <property type="term" value="C:exocyst"/>
    <property type="evidence" value="ECO:0007669"/>
    <property type="project" value="InterPro"/>
</dbReference>
<dbReference type="GO" id="GO:0006887">
    <property type="term" value="P:exocytosis"/>
    <property type="evidence" value="ECO:0007669"/>
    <property type="project" value="UniProtKB-KW"/>
</dbReference>
<evidence type="ECO:0000256" key="2">
    <source>
        <dbReference type="ARBA" id="ARBA00022448"/>
    </source>
</evidence>
<dbReference type="GO" id="GO:0015031">
    <property type="term" value="P:protein transport"/>
    <property type="evidence" value="ECO:0007669"/>
    <property type="project" value="UniProtKB-KW"/>
</dbReference>
<dbReference type="InterPro" id="IPR016159">
    <property type="entry name" value="Cullin_repeat-like_dom_sf"/>
</dbReference>
<dbReference type="GeneID" id="106316899"/>
<dbReference type="RefSeq" id="XP_013610217.1">
    <property type="nucleotide sequence ID" value="XM_013754763.1"/>
</dbReference>
<dbReference type="FunFam" id="1.20.1280.170:FF:000003">
    <property type="entry name" value="Exocyst subunit Exo70 family protein"/>
    <property type="match status" value="1"/>
</dbReference>
<keyword evidence="7" id="KW-1185">Reference proteome</keyword>
<comment type="similarity">
    <text evidence="1 3">Belongs to the EXO70 family.</text>
</comment>
<organism evidence="6 7">
    <name type="scientific">Brassica oleracea var. oleracea</name>
    <dbReference type="NCBI Taxonomy" id="109376"/>
    <lineage>
        <taxon>Eukaryota</taxon>
        <taxon>Viridiplantae</taxon>
        <taxon>Streptophyta</taxon>
        <taxon>Embryophyta</taxon>
        <taxon>Tracheophyta</taxon>
        <taxon>Spermatophyta</taxon>
        <taxon>Magnoliopsida</taxon>
        <taxon>eudicotyledons</taxon>
        <taxon>Gunneridae</taxon>
        <taxon>Pentapetalae</taxon>
        <taxon>rosids</taxon>
        <taxon>malvids</taxon>
        <taxon>Brassicales</taxon>
        <taxon>Brassicaceae</taxon>
        <taxon>Brassiceae</taxon>
        <taxon>Brassica</taxon>
    </lineage>
</organism>
<dbReference type="eggNOG" id="KOG2344">
    <property type="taxonomic scope" value="Eukaryota"/>
</dbReference>
<proteinExistence type="inferred from homology"/>
<reference evidence="6" key="2">
    <citation type="submission" date="2015-03" db="UniProtKB">
        <authorList>
            <consortium name="EnsemblPlants"/>
        </authorList>
    </citation>
    <scope>IDENTIFICATION</scope>
</reference>
<evidence type="ECO:0000256" key="3">
    <source>
        <dbReference type="RuleBase" id="RU365026"/>
    </source>
</evidence>